<evidence type="ECO:0000313" key="3">
    <source>
        <dbReference type="EMBL" id="MBD2503867.1"/>
    </source>
</evidence>
<dbReference type="PANTHER" id="PTHR33787:SF5">
    <property type="entry name" value="YCF20-LIKE PROTEIN"/>
    <property type="match status" value="1"/>
</dbReference>
<gene>
    <name evidence="3" type="ORF">H6G83_25225</name>
</gene>
<dbReference type="EMBL" id="JACJSG010000041">
    <property type="protein sequence ID" value="MBD2503867.1"/>
    <property type="molecule type" value="Genomic_DNA"/>
</dbReference>
<keyword evidence="2" id="KW-0472">Membrane</keyword>
<keyword evidence="2" id="KW-0812">Transmembrane</keyword>
<sequence>MQNTRLNNLFDTIARQLGQWFLNPWRRLSLLLLSFLFGFFLGTAVSTTAGQKAELDIVIAAFLVFLTEVTSRIFYNRNFFARRSLLVESLNILKVGFTYSLFIEAFKLGS</sequence>
<keyword evidence="2" id="KW-1133">Transmembrane helix</keyword>
<dbReference type="Proteomes" id="UP000661112">
    <property type="component" value="Unassembled WGS sequence"/>
</dbReference>
<dbReference type="PANTHER" id="PTHR33787">
    <property type="match status" value="1"/>
</dbReference>
<evidence type="ECO:0000256" key="2">
    <source>
        <dbReference type="SAM" id="Phobius"/>
    </source>
</evidence>
<name>A0ABR8D9J5_9NOST</name>
<dbReference type="RefSeq" id="WP_190477059.1">
    <property type="nucleotide sequence ID" value="NZ_JACJSG010000041.1"/>
</dbReference>
<feature type="transmembrane region" description="Helical" evidence="2">
    <location>
        <begin position="57"/>
        <end position="75"/>
    </location>
</feature>
<evidence type="ECO:0000313" key="4">
    <source>
        <dbReference type="Proteomes" id="UP000661112"/>
    </source>
</evidence>
<organism evidence="3 4">
    <name type="scientific">Anabaena azotica FACHB-119</name>
    <dbReference type="NCBI Taxonomy" id="947527"/>
    <lineage>
        <taxon>Bacteria</taxon>
        <taxon>Bacillati</taxon>
        <taxon>Cyanobacteriota</taxon>
        <taxon>Cyanophyceae</taxon>
        <taxon>Nostocales</taxon>
        <taxon>Nostocaceae</taxon>
        <taxon>Anabaena</taxon>
        <taxon>Anabaena azotica</taxon>
    </lineage>
</organism>
<proteinExistence type="inferred from homology"/>
<dbReference type="Pfam" id="PF04483">
    <property type="entry name" value="DUF565"/>
    <property type="match status" value="1"/>
</dbReference>
<comment type="similarity">
    <text evidence="1">Belongs to the ycf20 family.</text>
</comment>
<dbReference type="InterPro" id="IPR007572">
    <property type="entry name" value="Uncharacterised_Ycf20"/>
</dbReference>
<reference evidence="3 4" key="1">
    <citation type="journal article" date="2020" name="ISME J.">
        <title>Comparative genomics reveals insights into cyanobacterial evolution and habitat adaptation.</title>
        <authorList>
            <person name="Chen M.Y."/>
            <person name="Teng W.K."/>
            <person name="Zhao L."/>
            <person name="Hu C.X."/>
            <person name="Zhou Y.K."/>
            <person name="Han B.P."/>
            <person name="Song L.R."/>
            <person name="Shu W.S."/>
        </authorList>
    </citation>
    <scope>NUCLEOTIDE SEQUENCE [LARGE SCALE GENOMIC DNA]</scope>
    <source>
        <strain evidence="3 4">FACHB-119</strain>
    </source>
</reference>
<keyword evidence="4" id="KW-1185">Reference proteome</keyword>
<feature type="transmembrane region" description="Helical" evidence="2">
    <location>
        <begin position="28"/>
        <end position="45"/>
    </location>
</feature>
<comment type="caution">
    <text evidence="3">The sequence shown here is derived from an EMBL/GenBank/DDBJ whole genome shotgun (WGS) entry which is preliminary data.</text>
</comment>
<protein>
    <submittedName>
        <fullName evidence="3">DUF565 domain-containing protein</fullName>
    </submittedName>
</protein>
<evidence type="ECO:0000256" key="1">
    <source>
        <dbReference type="ARBA" id="ARBA00009846"/>
    </source>
</evidence>
<accession>A0ABR8D9J5</accession>